<proteinExistence type="predicted"/>
<evidence type="ECO:0000313" key="1">
    <source>
        <dbReference type="EMBL" id="QQP41022.1"/>
    </source>
</evidence>
<name>A0A7T8JZI9_CALRO</name>
<protein>
    <submittedName>
        <fullName evidence="1">Uncharacterized protein</fullName>
    </submittedName>
</protein>
<accession>A0A7T8JZI9</accession>
<feature type="non-terminal residue" evidence="1">
    <location>
        <position position="1"/>
    </location>
</feature>
<dbReference type="AlphaFoldDB" id="A0A7T8JZI9"/>
<reference evidence="2" key="1">
    <citation type="submission" date="2021-01" db="EMBL/GenBank/DDBJ databases">
        <title>Caligus Genome Assembly.</title>
        <authorList>
            <person name="Gallardo-Escarate C."/>
        </authorList>
    </citation>
    <scope>NUCLEOTIDE SEQUENCE [LARGE SCALE GENOMIC DNA]</scope>
</reference>
<organism evidence="1 2">
    <name type="scientific">Caligus rogercresseyi</name>
    <name type="common">Sea louse</name>
    <dbReference type="NCBI Taxonomy" id="217165"/>
    <lineage>
        <taxon>Eukaryota</taxon>
        <taxon>Metazoa</taxon>
        <taxon>Ecdysozoa</taxon>
        <taxon>Arthropoda</taxon>
        <taxon>Crustacea</taxon>
        <taxon>Multicrustacea</taxon>
        <taxon>Hexanauplia</taxon>
        <taxon>Copepoda</taxon>
        <taxon>Siphonostomatoida</taxon>
        <taxon>Caligidae</taxon>
        <taxon>Caligus</taxon>
    </lineage>
</organism>
<gene>
    <name evidence="1" type="ORF">FKW44_015268</name>
</gene>
<dbReference type="Proteomes" id="UP000595437">
    <property type="component" value="Chromosome 10"/>
</dbReference>
<keyword evidence="2" id="KW-1185">Reference proteome</keyword>
<feature type="non-terminal residue" evidence="1">
    <location>
        <position position="64"/>
    </location>
</feature>
<evidence type="ECO:0000313" key="2">
    <source>
        <dbReference type="Proteomes" id="UP000595437"/>
    </source>
</evidence>
<sequence>DLRQKNYKAMDALKQAEHKLVSQEKSSASAAAASADSHLLVEQQKQFLARLLPSLRVPQESELE</sequence>
<dbReference type="EMBL" id="CP045899">
    <property type="protein sequence ID" value="QQP41022.1"/>
    <property type="molecule type" value="Genomic_DNA"/>
</dbReference>